<evidence type="ECO:0000256" key="9">
    <source>
        <dbReference type="PROSITE-ProRule" id="PRU00146"/>
    </source>
</evidence>
<feature type="region of interest" description="Disordered" evidence="10">
    <location>
        <begin position="40"/>
        <end position="65"/>
    </location>
</feature>
<feature type="site" description="Histone H3K4me3 binding" evidence="7">
    <location>
        <position position="795"/>
    </location>
</feature>
<feature type="compositionally biased region" description="Basic and acidic residues" evidence="10">
    <location>
        <begin position="620"/>
        <end position="632"/>
    </location>
</feature>
<feature type="binding site" evidence="8">
    <location>
        <position position="810"/>
    </location>
    <ligand>
        <name>Zn(2+)</name>
        <dbReference type="ChEBI" id="CHEBI:29105"/>
        <label>1</label>
    </ligand>
</feature>
<organism evidence="12 13">
    <name type="scientific">Ophiocordyceps australis</name>
    <dbReference type="NCBI Taxonomy" id="1399860"/>
    <lineage>
        <taxon>Eukaryota</taxon>
        <taxon>Fungi</taxon>
        <taxon>Dikarya</taxon>
        <taxon>Ascomycota</taxon>
        <taxon>Pezizomycotina</taxon>
        <taxon>Sordariomycetes</taxon>
        <taxon>Hypocreomycetidae</taxon>
        <taxon>Hypocreales</taxon>
        <taxon>Ophiocordycipitaceae</taxon>
        <taxon>Ophiocordyceps</taxon>
    </lineage>
</organism>
<dbReference type="InterPro" id="IPR011011">
    <property type="entry name" value="Znf_FYVE_PHD"/>
</dbReference>
<dbReference type="InterPro" id="IPR013083">
    <property type="entry name" value="Znf_RING/FYVE/PHD"/>
</dbReference>
<dbReference type="GO" id="GO:0005634">
    <property type="term" value="C:nucleus"/>
    <property type="evidence" value="ECO:0007669"/>
    <property type="project" value="UniProtKB-SubCell"/>
</dbReference>
<evidence type="ECO:0000259" key="11">
    <source>
        <dbReference type="PROSITE" id="PS50016"/>
    </source>
</evidence>
<feature type="site" description="Histone H3K4me3 binding" evidence="7">
    <location>
        <position position="799"/>
    </location>
</feature>
<evidence type="ECO:0000256" key="3">
    <source>
        <dbReference type="ARBA" id="ARBA00022723"/>
    </source>
</evidence>
<dbReference type="STRING" id="1399860.A0A2C5Y7B0"/>
<feature type="compositionally biased region" description="Low complexity" evidence="10">
    <location>
        <begin position="462"/>
        <end position="476"/>
    </location>
</feature>
<dbReference type="PANTHER" id="PTHR10333">
    <property type="entry name" value="INHIBITOR OF GROWTH PROTEIN"/>
    <property type="match status" value="1"/>
</dbReference>
<evidence type="ECO:0000256" key="1">
    <source>
        <dbReference type="ARBA" id="ARBA00004123"/>
    </source>
</evidence>
<feature type="compositionally biased region" description="Polar residues" evidence="10">
    <location>
        <begin position="270"/>
        <end position="281"/>
    </location>
</feature>
<dbReference type="Gene3D" id="6.10.140.1740">
    <property type="match status" value="1"/>
</dbReference>
<proteinExistence type="inferred from homology"/>
<feature type="compositionally biased region" description="Acidic residues" evidence="10">
    <location>
        <begin position="237"/>
        <end position="249"/>
    </location>
</feature>
<accession>A0A2C5Y7B0</accession>
<feature type="region of interest" description="Disordered" evidence="10">
    <location>
        <begin position="237"/>
        <end position="296"/>
    </location>
</feature>
<feature type="compositionally biased region" description="Low complexity" evidence="10">
    <location>
        <begin position="635"/>
        <end position="646"/>
    </location>
</feature>
<keyword evidence="3 8" id="KW-0479">Metal-binding</keyword>
<feature type="binding site" evidence="8">
    <location>
        <position position="831"/>
    </location>
    <ligand>
        <name>Zn(2+)</name>
        <dbReference type="ChEBI" id="CHEBI:29105"/>
        <label>2</label>
    </ligand>
</feature>
<dbReference type="GO" id="GO:0000123">
    <property type="term" value="C:histone acetyltransferase complex"/>
    <property type="evidence" value="ECO:0007669"/>
    <property type="project" value="TreeGrafter"/>
</dbReference>
<feature type="compositionally biased region" description="Polar residues" evidence="10">
    <location>
        <begin position="564"/>
        <end position="588"/>
    </location>
</feature>
<feature type="binding site" evidence="8">
    <location>
        <position position="787"/>
    </location>
    <ligand>
        <name>Zn(2+)</name>
        <dbReference type="ChEBI" id="CHEBI:29105"/>
        <label>1</label>
    </ligand>
</feature>
<evidence type="ECO:0000256" key="7">
    <source>
        <dbReference type="PIRSR" id="PIRSR628651-50"/>
    </source>
</evidence>
<dbReference type="AlphaFoldDB" id="A0A2C5Y7B0"/>
<sequence length="850" mass="91869">MQLGEGSRMTQHILGKDSTTRIVFASTMAPTGTDQVAATEAEVVPPEEKNAASADSSLEPRADPDAQTTVTDFLDFTEYLPSDVVRSLTLIGMLDERYADASRSVDELTTTWGRLPSLAVQERPDAGKLRADISEQLARAVSSRVYAHAEAVRMSDNVNRHFNKANLLLAKLKSMMDNYPSDEAKSPVAPRSPQMARAKLVVRATAEDGKKISRHRVPRVTVPGEVLAPYDIEYDTCTDDSDISSDSESDVAAISRRTPAPTPRIKLVSSKAQKPGTAQKTPSRPARQQQSSAALSAAAAANAAALQNPPPENAVIGSADAPWLQLTQYELAKLRKRMKKNATWTPSETMVARELKALGRGPDEYREAKKKAEEEGRTFNPIMPTVVVDNESGTKQLPTGALSADALAGEEHPTSNRGMKLNEAKKLKREALAKLAAEEAEESARKMAQAAKYFLGNGGVASLSESSKESVTSSVKPRTNSRSSGAKRKREIEAETIDATESNEASSRIMAKRTKTETPVLPPQHLTIPPHTAAMVENQPLFSPGGTVVVTQTETPVPVPVPRQASSVRSAVSPISNAAPGNTVTTTVPLKPPASETPVPLPRTDSRRSFTQVPPPPTRDSSRRETRGDAAKRTQQQPIPVRQPQPAVTEPSPEKARQANSRGPTPAPVPATEIAVARRPSSRGGQAMSQEPPLSLAMERPRRASTARNTPVPELKVAPKRPKRPAPGVVSTTNSGGNSAVGKRKAAPKKKARTTKRDKGQVTETEMEEVDDEGNPIDPNEPRYCLCNRVSFGTMIQCDNIDHCKQEWFHLECVGLADIPARTTKWYCPDCRKLLNIGEKGEVSARGVKK</sequence>
<comment type="caution">
    <text evidence="12">The sequence shown here is derived from an EMBL/GenBank/DDBJ whole genome shotgun (WGS) entry which is preliminary data.</text>
</comment>
<keyword evidence="4 9" id="KW-0863">Zinc-finger</keyword>
<dbReference type="InterPro" id="IPR024610">
    <property type="entry name" value="ING_N_histone-binding"/>
</dbReference>
<dbReference type="PANTHER" id="PTHR10333:SF94">
    <property type="entry name" value="FINGER DOMAIN PROTEIN, PUTATIVE (AFU_ORTHOLOGUE AFUA_3G11940)-RELATED"/>
    <property type="match status" value="1"/>
</dbReference>
<name>A0A2C5Y7B0_9HYPO</name>
<feature type="binding site" evidence="8">
    <location>
        <position position="804"/>
    </location>
    <ligand>
        <name>Zn(2+)</name>
        <dbReference type="ChEBI" id="CHEBI:29105"/>
        <label>2</label>
    </ligand>
</feature>
<feature type="compositionally biased region" description="Basic residues" evidence="10">
    <location>
        <begin position="742"/>
        <end position="754"/>
    </location>
</feature>
<dbReference type="GO" id="GO:0006355">
    <property type="term" value="P:regulation of DNA-templated transcription"/>
    <property type="evidence" value="ECO:0007669"/>
    <property type="project" value="TreeGrafter"/>
</dbReference>
<dbReference type="SMART" id="SM01408">
    <property type="entry name" value="ING"/>
    <property type="match status" value="1"/>
</dbReference>
<keyword evidence="5 8" id="KW-0862">Zinc</keyword>
<comment type="similarity">
    <text evidence="2">Belongs to the ING family.</text>
</comment>
<feature type="domain" description="PHD-type" evidence="11">
    <location>
        <begin position="782"/>
        <end position="834"/>
    </location>
</feature>
<dbReference type="Proteomes" id="UP000226192">
    <property type="component" value="Unassembled WGS sequence"/>
</dbReference>
<comment type="subcellular location">
    <subcellularLocation>
        <location evidence="1">Nucleus</location>
    </subcellularLocation>
</comment>
<feature type="binding site" evidence="8">
    <location>
        <position position="798"/>
    </location>
    <ligand>
        <name>Zn(2+)</name>
        <dbReference type="ChEBI" id="CHEBI:29105"/>
        <label>2</label>
    </ligand>
</feature>
<gene>
    <name evidence="12" type="ORF">CDD81_5688</name>
</gene>
<dbReference type="EMBL" id="NJET01000046">
    <property type="protein sequence ID" value="PHH63596.1"/>
    <property type="molecule type" value="Genomic_DNA"/>
</dbReference>
<dbReference type="GO" id="GO:0008270">
    <property type="term" value="F:zinc ion binding"/>
    <property type="evidence" value="ECO:0007669"/>
    <property type="project" value="UniProtKB-KW"/>
</dbReference>
<keyword evidence="6" id="KW-0539">Nucleus</keyword>
<dbReference type="PROSITE" id="PS50016">
    <property type="entry name" value="ZF_PHD_2"/>
    <property type="match status" value="1"/>
</dbReference>
<evidence type="ECO:0000256" key="8">
    <source>
        <dbReference type="PIRSR" id="PIRSR628651-51"/>
    </source>
</evidence>
<dbReference type="SMART" id="SM00249">
    <property type="entry name" value="PHD"/>
    <property type="match status" value="1"/>
</dbReference>
<reference evidence="12 13" key="1">
    <citation type="submission" date="2017-06" db="EMBL/GenBank/DDBJ databases">
        <title>Ant-infecting Ophiocordyceps genomes reveal a high diversity of potential behavioral manipulation genes and a possible major role for enterotoxins.</title>
        <authorList>
            <person name="De Bekker C."/>
            <person name="Evans H.C."/>
            <person name="Brachmann A."/>
            <person name="Hughes D.P."/>
        </authorList>
    </citation>
    <scope>NUCLEOTIDE SEQUENCE [LARGE SCALE GENOMIC DNA]</scope>
    <source>
        <strain evidence="12 13">Map64</strain>
    </source>
</reference>
<feature type="site" description="Histone H3K4me3 binding" evidence="7">
    <location>
        <position position="808"/>
    </location>
</feature>
<keyword evidence="13" id="KW-1185">Reference proteome</keyword>
<evidence type="ECO:0000313" key="13">
    <source>
        <dbReference type="Proteomes" id="UP000226192"/>
    </source>
</evidence>
<dbReference type="InterPro" id="IPR001965">
    <property type="entry name" value="Znf_PHD"/>
</dbReference>
<feature type="binding site" evidence="8">
    <location>
        <position position="785"/>
    </location>
    <ligand>
        <name>Zn(2+)</name>
        <dbReference type="ChEBI" id="CHEBI:29105"/>
        <label>1</label>
    </ligand>
</feature>
<feature type="region of interest" description="Disordered" evidence="10">
    <location>
        <begin position="558"/>
        <end position="775"/>
    </location>
</feature>
<dbReference type="OrthoDB" id="5411773at2759"/>
<dbReference type="GO" id="GO:0004402">
    <property type="term" value="F:histone acetyltransferase activity"/>
    <property type="evidence" value="ECO:0007669"/>
    <property type="project" value="TreeGrafter"/>
</dbReference>
<feature type="compositionally biased region" description="Acidic residues" evidence="10">
    <location>
        <begin position="765"/>
        <end position="775"/>
    </location>
</feature>
<dbReference type="InterPro" id="IPR019787">
    <property type="entry name" value="Znf_PHD-finger"/>
</dbReference>
<feature type="binding site" evidence="8">
    <location>
        <position position="828"/>
    </location>
    <ligand>
        <name>Zn(2+)</name>
        <dbReference type="ChEBI" id="CHEBI:29105"/>
        <label>2</label>
    </ligand>
</feature>
<protein>
    <recommendedName>
        <fullName evidence="11">PHD-type domain-containing protein</fullName>
    </recommendedName>
</protein>
<dbReference type="SUPFAM" id="SSF57903">
    <property type="entry name" value="FYVE/PHD zinc finger"/>
    <property type="match status" value="1"/>
</dbReference>
<evidence type="ECO:0000256" key="6">
    <source>
        <dbReference type="ARBA" id="ARBA00023242"/>
    </source>
</evidence>
<dbReference type="InterPro" id="IPR028651">
    <property type="entry name" value="ING_fam"/>
</dbReference>
<evidence type="ECO:0000256" key="10">
    <source>
        <dbReference type="SAM" id="MobiDB-lite"/>
    </source>
</evidence>
<feature type="binding site" evidence="8">
    <location>
        <position position="813"/>
    </location>
    <ligand>
        <name>Zn(2+)</name>
        <dbReference type="ChEBI" id="CHEBI:29105"/>
        <label>1</label>
    </ligand>
</feature>
<feature type="compositionally biased region" description="Low complexity" evidence="10">
    <location>
        <begin position="282"/>
        <end position="296"/>
    </location>
</feature>
<evidence type="ECO:0000256" key="4">
    <source>
        <dbReference type="ARBA" id="ARBA00022771"/>
    </source>
</evidence>
<dbReference type="Gene3D" id="3.30.40.10">
    <property type="entry name" value="Zinc/RING finger domain, C3HC4 (zinc finger)"/>
    <property type="match status" value="1"/>
</dbReference>
<evidence type="ECO:0000313" key="12">
    <source>
        <dbReference type="EMBL" id="PHH63596.1"/>
    </source>
</evidence>
<evidence type="ECO:0000256" key="5">
    <source>
        <dbReference type="ARBA" id="ARBA00022833"/>
    </source>
</evidence>
<feature type="site" description="Histone H3K4me3 binding" evidence="7">
    <location>
        <position position="784"/>
    </location>
</feature>
<evidence type="ECO:0000256" key="2">
    <source>
        <dbReference type="ARBA" id="ARBA00010210"/>
    </source>
</evidence>
<feature type="region of interest" description="Disordered" evidence="10">
    <location>
        <begin position="461"/>
        <end position="508"/>
    </location>
</feature>